<accession>A0A1J8P2P4</accession>
<organism evidence="1 2">
    <name type="scientific">Bathymodiolus thermophilus thioautotrophic gill symbiont</name>
    <dbReference type="NCBI Taxonomy" id="2360"/>
    <lineage>
        <taxon>Bacteria</taxon>
        <taxon>Pseudomonadati</taxon>
        <taxon>Pseudomonadota</taxon>
        <taxon>Gammaproteobacteria</taxon>
        <taxon>sulfur-oxidizing symbionts</taxon>
    </lineage>
</organism>
<protein>
    <submittedName>
        <fullName evidence="1">Uncharacterized protein</fullName>
    </submittedName>
</protein>
<feature type="non-terminal residue" evidence="1">
    <location>
        <position position="1"/>
    </location>
</feature>
<name>A0A1J8P2P4_9GAMM</name>
<dbReference type="RefSeq" id="WP_158009399.1">
    <property type="nucleotide sequence ID" value="NZ_MIQH01000774.1"/>
</dbReference>
<comment type="caution">
    <text evidence="1">The sequence shown here is derived from an EMBL/GenBank/DDBJ whole genome shotgun (WGS) entry which is preliminary data.</text>
</comment>
<dbReference type="Proteomes" id="UP000182798">
    <property type="component" value="Unassembled WGS sequence"/>
</dbReference>
<evidence type="ECO:0000313" key="2">
    <source>
        <dbReference type="Proteomes" id="UP000182798"/>
    </source>
</evidence>
<reference evidence="2" key="1">
    <citation type="submission" date="2016-09" db="EMBL/GenBank/DDBJ databases">
        <title>Genome Sequence of Bathymodiolus thermophilus sulfur-oxidizing gill endosymbiont.</title>
        <authorList>
            <person name="Ponnudurai R."/>
            <person name="Kleiner M."/>
            <person name="Sayavedra L."/>
            <person name="Thuermer A."/>
            <person name="Felbeck H."/>
            <person name="Schlueter R."/>
            <person name="Schweder T."/>
            <person name="Markert S."/>
        </authorList>
    </citation>
    <scope>NUCLEOTIDE SEQUENCE [LARGE SCALE GENOMIC DNA]</scope>
    <source>
        <strain evidence="2">BAT/CrabSpa'14</strain>
    </source>
</reference>
<proteinExistence type="predicted"/>
<gene>
    <name evidence="1" type="ORF">BGC33_09735</name>
</gene>
<sequence length="77" mass="8834">IHRHTGGLEMIKSMLQSMEIIHRHTGGLTKEMSFFDLPPHRRINKGDELFLIHRHTGLETETSSTSFGTKYTAKQVD</sequence>
<dbReference type="AlphaFoldDB" id="A0A1J8P2P4"/>
<dbReference type="EMBL" id="MIQH01000774">
    <property type="protein sequence ID" value="OJA03317.1"/>
    <property type="molecule type" value="Genomic_DNA"/>
</dbReference>
<evidence type="ECO:0000313" key="1">
    <source>
        <dbReference type="EMBL" id="OJA03317.1"/>
    </source>
</evidence>